<dbReference type="Proteomes" id="UP000245626">
    <property type="component" value="Unassembled WGS sequence"/>
</dbReference>
<proteinExistence type="predicted"/>
<dbReference type="EMBL" id="KZ820202">
    <property type="protein sequence ID" value="PWN48446.1"/>
    <property type="molecule type" value="Genomic_DNA"/>
</dbReference>
<evidence type="ECO:0000313" key="2">
    <source>
        <dbReference type="Proteomes" id="UP000245626"/>
    </source>
</evidence>
<reference evidence="1 2" key="1">
    <citation type="journal article" date="2018" name="Mol. Biol. Evol.">
        <title>Broad Genomic Sampling Reveals a Smut Pathogenic Ancestry of the Fungal Clade Ustilaginomycotina.</title>
        <authorList>
            <person name="Kijpornyongpan T."/>
            <person name="Mondo S.J."/>
            <person name="Barry K."/>
            <person name="Sandor L."/>
            <person name="Lee J."/>
            <person name="Lipzen A."/>
            <person name="Pangilinan J."/>
            <person name="LaButti K."/>
            <person name="Hainaut M."/>
            <person name="Henrissat B."/>
            <person name="Grigoriev I.V."/>
            <person name="Spatafora J.W."/>
            <person name="Aime M.C."/>
        </authorList>
    </citation>
    <scope>NUCLEOTIDE SEQUENCE [LARGE SCALE GENOMIC DNA]</scope>
    <source>
        <strain evidence="1 2">SA 807</strain>
    </source>
</reference>
<name>A0ACD0NRL8_9BASI</name>
<sequence>MVWPFTSSSPTVGQGGGDSNDKCPVDHETKQRWLQANPGSKQHPFSSTSTNQGEEEDPSSKTKIASGSKAKLSTEREISSIPRLLDDGKGKEEGDHWVYPSQDQFYKAMARKNHNPREEDMNVVVPIHNAVNERAWKEILDWERMWSKGESVVDPKASQVGPKLVNFKGRPNDLTWRAWFRGLAGYQHPFDRHDWTIDRQGHRVRYIIDFYSGRSSNNQRGLIATSQQLHQDPQQQQQQVVSFYLDVRPAPDTLEGIGMRAKRLWTKWFS</sequence>
<gene>
    <name evidence="1" type="ORF">IE53DRAFT_347488</name>
</gene>
<keyword evidence="2" id="KW-1185">Reference proteome</keyword>
<protein>
    <submittedName>
        <fullName evidence="1">Cytochrome c and c1 heme-lyase</fullName>
    </submittedName>
</protein>
<evidence type="ECO:0000313" key="1">
    <source>
        <dbReference type="EMBL" id="PWN48446.1"/>
    </source>
</evidence>
<organism evidence="1 2">
    <name type="scientific">Violaceomyces palustris</name>
    <dbReference type="NCBI Taxonomy" id="1673888"/>
    <lineage>
        <taxon>Eukaryota</taxon>
        <taxon>Fungi</taxon>
        <taxon>Dikarya</taxon>
        <taxon>Basidiomycota</taxon>
        <taxon>Ustilaginomycotina</taxon>
        <taxon>Ustilaginomycetes</taxon>
        <taxon>Violaceomycetales</taxon>
        <taxon>Violaceomycetaceae</taxon>
        <taxon>Violaceomyces</taxon>
    </lineage>
</organism>
<accession>A0ACD0NRL8</accession>